<evidence type="ECO:0000313" key="1">
    <source>
        <dbReference type="EMBL" id="PRY25620.1"/>
    </source>
</evidence>
<comment type="caution">
    <text evidence="1">The sequence shown here is derived from an EMBL/GenBank/DDBJ whole genome shotgun (WGS) entry which is preliminary data.</text>
</comment>
<protein>
    <submittedName>
        <fullName evidence="1">Uncharacterized protein</fullName>
    </submittedName>
</protein>
<dbReference type="EMBL" id="PVTE01000037">
    <property type="protein sequence ID" value="PRY25620.1"/>
    <property type="molecule type" value="Genomic_DNA"/>
</dbReference>
<proteinExistence type="predicted"/>
<dbReference type="RefSeq" id="WP_106140679.1">
    <property type="nucleotide sequence ID" value="NZ_PVTE01000037.1"/>
</dbReference>
<keyword evidence="2" id="KW-1185">Reference proteome</keyword>
<accession>A0A2T0RWU2</accession>
<organism evidence="1 2">
    <name type="scientific">Spirosoma oryzae</name>
    <dbReference type="NCBI Taxonomy" id="1469603"/>
    <lineage>
        <taxon>Bacteria</taxon>
        <taxon>Pseudomonadati</taxon>
        <taxon>Bacteroidota</taxon>
        <taxon>Cytophagia</taxon>
        <taxon>Cytophagales</taxon>
        <taxon>Cytophagaceae</taxon>
        <taxon>Spirosoma</taxon>
    </lineage>
</organism>
<dbReference type="Proteomes" id="UP000238375">
    <property type="component" value="Unassembled WGS sequence"/>
</dbReference>
<gene>
    <name evidence="1" type="ORF">CLV58_13721</name>
</gene>
<evidence type="ECO:0000313" key="2">
    <source>
        <dbReference type="Proteomes" id="UP000238375"/>
    </source>
</evidence>
<reference evidence="1 2" key="1">
    <citation type="submission" date="2018-03" db="EMBL/GenBank/DDBJ databases">
        <title>Genomic Encyclopedia of Archaeal and Bacterial Type Strains, Phase II (KMG-II): from individual species to whole genera.</title>
        <authorList>
            <person name="Goeker M."/>
        </authorList>
    </citation>
    <scope>NUCLEOTIDE SEQUENCE [LARGE SCALE GENOMIC DNA]</scope>
    <source>
        <strain evidence="1 2">DSM 28354</strain>
    </source>
</reference>
<dbReference type="AlphaFoldDB" id="A0A2T0RWU2"/>
<name>A0A2T0RWU2_9BACT</name>
<sequence length="142" mass="15454">MKLPRPLLQGQNDMATILRWLYSPASVQAYGEMAEDDFNISWGEMSSEEANALLIVLGAAEQTEALNKQSPSLLSLMPIVVLQGLSNTYVRLNPYKSVLTKIRDGEVTRLEAKILAGEIAISRSEGITLSGDQLTNFVANAA</sequence>